<feature type="chain" id="PRO_5041694440" evidence="1">
    <location>
        <begin position="24"/>
        <end position="330"/>
    </location>
</feature>
<keyword evidence="1" id="KW-0732">Signal</keyword>
<evidence type="ECO:0000313" key="3">
    <source>
        <dbReference type="EMBL" id="QRG84801.1"/>
    </source>
</evidence>
<feature type="signal peptide" evidence="1">
    <location>
        <begin position="1"/>
        <end position="23"/>
    </location>
</feature>
<reference evidence="3 4" key="1">
    <citation type="submission" date="2021-01" db="EMBL/GenBank/DDBJ databases">
        <title>Characterization of a novel blaVMB-2- harboring plasmid in Vibrio diabolicus.</title>
        <authorList>
            <person name="Liu M."/>
        </authorList>
    </citation>
    <scope>NUCLEOTIDE SEQUENCE [LARGE SCALE GENOMIC DNA]</scope>
    <source>
        <strain evidence="3 4">SLV18</strain>
    </source>
</reference>
<organism evidence="3 4">
    <name type="scientific">Vibrio diabolicus</name>
    <dbReference type="NCBI Taxonomy" id="50719"/>
    <lineage>
        <taxon>Bacteria</taxon>
        <taxon>Pseudomonadati</taxon>
        <taxon>Pseudomonadota</taxon>
        <taxon>Gammaproteobacteria</taxon>
        <taxon>Vibrionales</taxon>
        <taxon>Vibrionaceae</taxon>
        <taxon>Vibrio</taxon>
        <taxon>Vibrio diabolicus subgroup</taxon>
    </lineage>
</organism>
<dbReference type="AlphaFoldDB" id="A0AA92R9H9"/>
<sequence length="330" mass="37356">MKQAVINSYALATLSLFSLCSKANSIQDQIQKEYERNFAIGIVLSDSDVFTVGFHDFDPNEYFNIDNEDIGTQDSVDLRKKIAVSTLPFSFDLFEQEGIQTHYLLNGRVYALSTEQDVYVDQTGQIPDKSKELVMGGYIEFAGEKYLTDKLTLSGAIGSHLMYYQNDYSYRSNALNDLKPFLEGVYLNTSAWAVVGEVNTKLKYLEHESWGKWYLWSAPHYFYGTGWGKANNGDIGNPEGWYWVNGIKVFYDFTHIGDTVQSVYSSFNRVDIGGDTRKPMNTVHYYEASVGWLMTPPFDSDWIDNIGIGLTINYGSALKGGSLVLFFNQD</sequence>
<proteinExistence type="predicted"/>
<protein>
    <submittedName>
        <fullName evidence="3">Solitary outer membrane autotransporter beta-barrel domain</fullName>
    </submittedName>
</protein>
<name>A0AA92R9H9_9VIBR</name>
<evidence type="ECO:0000259" key="2">
    <source>
        <dbReference type="Pfam" id="PF11557"/>
    </source>
</evidence>
<dbReference type="RefSeq" id="WP_203347426.1">
    <property type="nucleotide sequence ID" value="NZ_CANMIY010000007.1"/>
</dbReference>
<feature type="domain" description="Solitary outer membrane autotransporter-like beta-barrel" evidence="2">
    <location>
        <begin position="12"/>
        <end position="329"/>
    </location>
</feature>
<dbReference type="Pfam" id="PF11557">
    <property type="entry name" value="Omp_AT"/>
    <property type="match status" value="1"/>
</dbReference>
<accession>A0AA92R9H9</accession>
<evidence type="ECO:0000256" key="1">
    <source>
        <dbReference type="SAM" id="SignalP"/>
    </source>
</evidence>
<dbReference type="Proteomes" id="UP000596337">
    <property type="component" value="Chromosome 2"/>
</dbReference>
<gene>
    <name evidence="3" type="ORF">JOS67_21890</name>
</gene>
<dbReference type="EMBL" id="CP069197">
    <property type="protein sequence ID" value="QRG84801.1"/>
    <property type="molecule type" value="Genomic_DNA"/>
</dbReference>
<dbReference type="InterPro" id="IPR021621">
    <property type="entry name" value="Omp_AT"/>
</dbReference>
<evidence type="ECO:0000313" key="4">
    <source>
        <dbReference type="Proteomes" id="UP000596337"/>
    </source>
</evidence>